<accession>A0ABR8RQB6</accession>
<feature type="transmembrane region" description="Helical" evidence="1">
    <location>
        <begin position="103"/>
        <end position="121"/>
    </location>
</feature>
<keyword evidence="1" id="KW-0812">Transmembrane</keyword>
<feature type="transmembrane region" description="Helical" evidence="1">
    <location>
        <begin position="127"/>
        <end position="145"/>
    </location>
</feature>
<sequence>MENDMSVGDPATQRPSAAQAREALASLRADDATLAERLVTPRWYYPLLGAIVAVIIVSQALPSPASLILLPVAILALPALVVVHRRRHGLWFSLPAGPRSRRVYRIMMMILVPCFVAMVVVKVTPVPYGWVLLPAAVGLVTPLVLGPRYDELFRQELAGTSAGTDRAGA</sequence>
<name>A0ABR8RQB6_9CELL</name>
<organism evidence="2 3">
    <name type="scientific">Oerskovia rustica</name>
    <dbReference type="NCBI Taxonomy" id="2762237"/>
    <lineage>
        <taxon>Bacteria</taxon>
        <taxon>Bacillati</taxon>
        <taxon>Actinomycetota</taxon>
        <taxon>Actinomycetes</taxon>
        <taxon>Micrococcales</taxon>
        <taxon>Cellulomonadaceae</taxon>
        <taxon>Oerskovia</taxon>
    </lineage>
</organism>
<evidence type="ECO:0008006" key="4">
    <source>
        <dbReference type="Google" id="ProtNLM"/>
    </source>
</evidence>
<comment type="caution">
    <text evidence="2">The sequence shown here is derived from an EMBL/GenBank/DDBJ whole genome shotgun (WGS) entry which is preliminary data.</text>
</comment>
<dbReference type="Proteomes" id="UP000641803">
    <property type="component" value="Unassembled WGS sequence"/>
</dbReference>
<dbReference type="EMBL" id="JACSQQ010000008">
    <property type="protein sequence ID" value="MBD7949984.1"/>
    <property type="molecule type" value="Genomic_DNA"/>
</dbReference>
<gene>
    <name evidence="2" type="ORF">H9652_06150</name>
</gene>
<feature type="transmembrane region" description="Helical" evidence="1">
    <location>
        <begin position="43"/>
        <end position="61"/>
    </location>
</feature>
<dbReference type="RefSeq" id="WP_191795475.1">
    <property type="nucleotide sequence ID" value="NZ_JACSQQ010000008.1"/>
</dbReference>
<protein>
    <recommendedName>
        <fullName evidence="4">DUF3040 domain-containing protein</fullName>
    </recommendedName>
</protein>
<evidence type="ECO:0000313" key="2">
    <source>
        <dbReference type="EMBL" id="MBD7949984.1"/>
    </source>
</evidence>
<feature type="transmembrane region" description="Helical" evidence="1">
    <location>
        <begin position="67"/>
        <end position="83"/>
    </location>
</feature>
<keyword evidence="1" id="KW-1133">Transmembrane helix</keyword>
<evidence type="ECO:0000256" key="1">
    <source>
        <dbReference type="SAM" id="Phobius"/>
    </source>
</evidence>
<reference evidence="2 3" key="1">
    <citation type="submission" date="2020-08" db="EMBL/GenBank/DDBJ databases">
        <title>A Genomic Blueprint of the Chicken Gut Microbiome.</title>
        <authorList>
            <person name="Gilroy R."/>
            <person name="Ravi A."/>
            <person name="Getino M."/>
            <person name="Pursley I."/>
            <person name="Horton D.L."/>
            <person name="Alikhan N.-F."/>
            <person name="Baker D."/>
            <person name="Gharbi K."/>
            <person name="Hall N."/>
            <person name="Watson M."/>
            <person name="Adriaenssens E.M."/>
            <person name="Foster-Nyarko E."/>
            <person name="Jarju S."/>
            <person name="Secka A."/>
            <person name="Antonio M."/>
            <person name="Oren A."/>
            <person name="Chaudhuri R."/>
            <person name="La Ragione R.M."/>
            <person name="Hildebrand F."/>
            <person name="Pallen M.J."/>
        </authorList>
    </citation>
    <scope>NUCLEOTIDE SEQUENCE [LARGE SCALE GENOMIC DNA]</scope>
    <source>
        <strain evidence="2 3">Sa4CUA1</strain>
    </source>
</reference>
<evidence type="ECO:0000313" key="3">
    <source>
        <dbReference type="Proteomes" id="UP000641803"/>
    </source>
</evidence>
<keyword evidence="1" id="KW-0472">Membrane</keyword>
<keyword evidence="3" id="KW-1185">Reference proteome</keyword>
<proteinExistence type="predicted"/>